<dbReference type="EMBL" id="CAJNOT010004456">
    <property type="protein sequence ID" value="CAF1432949.1"/>
    <property type="molecule type" value="Genomic_DNA"/>
</dbReference>
<dbReference type="PROSITE" id="PS00086">
    <property type="entry name" value="CYTOCHROME_P450"/>
    <property type="match status" value="1"/>
</dbReference>
<dbReference type="PANTHER" id="PTHR24291:SF189">
    <property type="entry name" value="CYTOCHROME P450 4C3-RELATED"/>
    <property type="match status" value="1"/>
</dbReference>
<comment type="similarity">
    <text evidence="2">Belongs to the cytochrome P450 family.</text>
</comment>
<dbReference type="InterPro" id="IPR005502">
    <property type="entry name" value="Ribosyl_crysJ1"/>
</dbReference>
<keyword evidence="5" id="KW-0479">Metal-binding</keyword>
<dbReference type="AlphaFoldDB" id="A0A819QA59"/>
<dbReference type="EMBL" id="CAJOBD010005320">
    <property type="protein sequence ID" value="CAF4027240.1"/>
    <property type="molecule type" value="Genomic_DNA"/>
</dbReference>
<dbReference type="Gene3D" id="1.10.630.10">
    <property type="entry name" value="Cytochrome P450"/>
    <property type="match status" value="1"/>
</dbReference>
<evidence type="ECO:0000256" key="4">
    <source>
        <dbReference type="ARBA" id="ARBA00023136"/>
    </source>
</evidence>
<evidence type="ECO:0000313" key="8">
    <source>
        <dbReference type="EMBL" id="CAF1432949.1"/>
    </source>
</evidence>
<dbReference type="CDD" id="cd20628">
    <property type="entry name" value="CYP4"/>
    <property type="match status" value="1"/>
</dbReference>
<dbReference type="InterPro" id="IPR002401">
    <property type="entry name" value="Cyt_P450_E_grp-I"/>
</dbReference>
<organism evidence="9 10">
    <name type="scientific">Rotaria sordida</name>
    <dbReference type="NCBI Taxonomy" id="392033"/>
    <lineage>
        <taxon>Eukaryota</taxon>
        <taxon>Metazoa</taxon>
        <taxon>Spiralia</taxon>
        <taxon>Gnathifera</taxon>
        <taxon>Rotifera</taxon>
        <taxon>Eurotatoria</taxon>
        <taxon>Bdelloidea</taxon>
        <taxon>Philodinida</taxon>
        <taxon>Philodinidae</taxon>
        <taxon>Rotaria</taxon>
    </lineage>
</organism>
<dbReference type="Pfam" id="PF00067">
    <property type="entry name" value="p450"/>
    <property type="match status" value="1"/>
</dbReference>
<dbReference type="PRINTS" id="PR00385">
    <property type="entry name" value="P450"/>
</dbReference>
<evidence type="ECO:0000256" key="3">
    <source>
        <dbReference type="ARBA" id="ARBA00022824"/>
    </source>
</evidence>
<feature type="binding site" evidence="6">
    <location>
        <position position="653"/>
    </location>
    <ligand>
        <name>Mg(2+)</name>
        <dbReference type="ChEBI" id="CHEBI:18420"/>
        <label>1</label>
    </ligand>
</feature>
<dbReference type="InterPro" id="IPR050196">
    <property type="entry name" value="Cytochrome_P450_Monoox"/>
</dbReference>
<dbReference type="Proteomes" id="UP000663864">
    <property type="component" value="Unassembled WGS sequence"/>
</dbReference>
<evidence type="ECO:0008006" key="11">
    <source>
        <dbReference type="Google" id="ProtNLM"/>
    </source>
</evidence>
<comment type="caution">
    <text evidence="9">The sequence shown here is derived from an EMBL/GenBank/DDBJ whole genome shotgun (WGS) entry which is preliminary data.</text>
</comment>
<dbReference type="InterPro" id="IPR036705">
    <property type="entry name" value="Ribosyl_crysJ1_sf"/>
</dbReference>
<comment type="cofactor">
    <cofactor evidence="5">
        <name>heme</name>
        <dbReference type="ChEBI" id="CHEBI:30413"/>
    </cofactor>
</comment>
<comment type="subcellular location">
    <subcellularLocation>
        <location evidence="1">Endoplasmic reticulum membrane</location>
    </subcellularLocation>
</comment>
<dbReference type="Gene3D" id="1.10.4080.10">
    <property type="entry name" value="ADP-ribosylation/Crystallin J1"/>
    <property type="match status" value="2"/>
</dbReference>
<feature type="region of interest" description="Disordered" evidence="7">
    <location>
        <begin position="759"/>
        <end position="779"/>
    </location>
</feature>
<name>A0A819QA59_9BILA</name>
<evidence type="ECO:0000256" key="7">
    <source>
        <dbReference type="SAM" id="MobiDB-lite"/>
    </source>
</evidence>
<dbReference type="SUPFAM" id="SSF48264">
    <property type="entry name" value="Cytochrome P450"/>
    <property type="match status" value="1"/>
</dbReference>
<protein>
    <recommendedName>
        <fullName evidence="11">Cytochrome P450</fullName>
    </recommendedName>
</protein>
<dbReference type="InterPro" id="IPR017972">
    <property type="entry name" value="Cyt_P450_CS"/>
</dbReference>
<dbReference type="Proteomes" id="UP000663836">
    <property type="component" value="Unassembled WGS sequence"/>
</dbReference>
<evidence type="ECO:0000313" key="9">
    <source>
        <dbReference type="EMBL" id="CAF4027240.1"/>
    </source>
</evidence>
<feature type="binding site" description="axial binding residue" evidence="5">
    <location>
        <position position="400"/>
    </location>
    <ligand>
        <name>heme</name>
        <dbReference type="ChEBI" id="CHEBI:30413"/>
    </ligand>
    <ligandPart>
        <name>Fe</name>
        <dbReference type="ChEBI" id="CHEBI:18248"/>
    </ligandPart>
</feature>
<dbReference type="Pfam" id="PF03747">
    <property type="entry name" value="ADP_ribosyl_GH"/>
    <property type="match status" value="1"/>
</dbReference>
<keyword evidence="5" id="KW-0408">Iron</keyword>
<gene>
    <name evidence="9" type="ORF">JBS370_LOCUS27766</name>
    <name evidence="8" type="ORF">ZHD862_LOCUS34461</name>
</gene>
<evidence type="ECO:0000256" key="6">
    <source>
        <dbReference type="PIRSR" id="PIRSR605502-1"/>
    </source>
</evidence>
<accession>A0A819QA59</accession>
<proteinExistence type="inferred from homology"/>
<dbReference type="PRINTS" id="PR00463">
    <property type="entry name" value="EP450I"/>
</dbReference>
<dbReference type="GO" id="GO:0016705">
    <property type="term" value="F:oxidoreductase activity, acting on paired donors, with incorporation or reduction of molecular oxygen"/>
    <property type="evidence" value="ECO:0007669"/>
    <property type="project" value="InterPro"/>
</dbReference>
<keyword evidence="6" id="KW-0460">Magnesium</keyword>
<evidence type="ECO:0000313" key="10">
    <source>
        <dbReference type="Proteomes" id="UP000663836"/>
    </source>
</evidence>
<dbReference type="GO" id="GO:0020037">
    <property type="term" value="F:heme binding"/>
    <property type="evidence" value="ECO:0007669"/>
    <property type="project" value="InterPro"/>
</dbReference>
<evidence type="ECO:0000256" key="1">
    <source>
        <dbReference type="ARBA" id="ARBA00004586"/>
    </source>
</evidence>
<dbReference type="GO" id="GO:0004497">
    <property type="term" value="F:monooxygenase activity"/>
    <property type="evidence" value="ECO:0007669"/>
    <property type="project" value="InterPro"/>
</dbReference>
<dbReference type="GO" id="GO:0005506">
    <property type="term" value="F:iron ion binding"/>
    <property type="evidence" value="ECO:0007669"/>
    <property type="project" value="InterPro"/>
</dbReference>
<sequence length="826" mass="94299">MFYDLLRRLSTECQNQDKGVYCLWYTVWPIIFLCSAKGLETFINNSKQLVKSFDYILLEPWLKTGLLTSKNEKWRSRRRIITPSFHDTQLLNNYMIIFNEQACILARRFDDCATQPNKTHDLYPYISACTLDIIVEAATGTNPKAQSGDEKNEFVEATVRITEILSLRSRSPWMWPPFIFDRLPIGREQKKVLKVLHGFSRKVIEERLTTFNAEQVTNGDDKKKSTRRLVFLDSLLTQMHAEKLSLDDIQEEVDTFMFEGHDTTAAALNFFCYLMGCYPDVQAKVHAEMDSIFGDDRERPCTMDDIQQMTYLDCVIKESMRILPPVPIIGREAQEDFVYCGQTIRKGTHLNIFIHGIHFDANIFPNPNKFDPERFAESSLISKERSPFAFIPFSAGSRNCIGMAERSKKHPACQYQTDKPWLDPQTHQNNGIKRPDELENEMKDPPLDEADNDILNHIHGSMIGMALGDIIGAHVEFRPREYLLQYPVTELKGGGTWGLKEGQVNCSEEGTAGNGALMRLAPVPLFFHRHPKYAVQYSGLSGLITHGDTKVYDACRYYGALIVAAVNKEPKEKLLHNNFYEEHEQWFAGKSLHPDIERIARGSYQKKEGYDKGIRGKGYIVDALEAALWAFWSDEGDFQNGVLAAVNLGDDTDTTAAIYGQLAGACYGYEKLRKDWVEQVYAKNFIECLSKWIAYEGKEWSSKQTVMPNIPYVTIQPPPEDDSASSLVQKKNLLERRASKSPTEQLNPQSNSFSKFEQLTGLNTNHRPRTNTVIDRPSNLKSGSEVQFVSTRPKSAEYHPSKQMMGQVFISNRFFSVIFVSKHLLT</sequence>
<comment type="cofactor">
    <cofactor evidence="6">
        <name>Mg(2+)</name>
        <dbReference type="ChEBI" id="CHEBI:18420"/>
    </cofactor>
    <text evidence="6">Binds 2 magnesium ions per subunit.</text>
</comment>
<dbReference type="PANTHER" id="PTHR24291">
    <property type="entry name" value="CYTOCHROME P450 FAMILY 4"/>
    <property type="match status" value="1"/>
</dbReference>
<evidence type="ECO:0000256" key="2">
    <source>
        <dbReference type="ARBA" id="ARBA00010617"/>
    </source>
</evidence>
<keyword evidence="4" id="KW-0472">Membrane</keyword>
<keyword evidence="3" id="KW-0256">Endoplasmic reticulum</keyword>
<feature type="binding site" evidence="6">
    <location>
        <position position="651"/>
    </location>
    <ligand>
        <name>Mg(2+)</name>
        <dbReference type="ChEBI" id="CHEBI:18420"/>
        <label>1</label>
    </ligand>
</feature>
<feature type="binding site" evidence="6">
    <location>
        <position position="654"/>
    </location>
    <ligand>
        <name>Mg(2+)</name>
        <dbReference type="ChEBI" id="CHEBI:18420"/>
        <label>1</label>
    </ligand>
</feature>
<dbReference type="SUPFAM" id="SSF101478">
    <property type="entry name" value="ADP-ribosylglycohydrolase"/>
    <property type="match status" value="1"/>
</dbReference>
<reference evidence="9" key="1">
    <citation type="submission" date="2021-02" db="EMBL/GenBank/DDBJ databases">
        <authorList>
            <person name="Nowell W R."/>
        </authorList>
    </citation>
    <scope>NUCLEOTIDE SEQUENCE</scope>
</reference>
<dbReference type="InterPro" id="IPR036396">
    <property type="entry name" value="Cyt_P450_sf"/>
</dbReference>
<feature type="region of interest" description="Disordered" evidence="7">
    <location>
        <begin position="417"/>
        <end position="440"/>
    </location>
</feature>
<evidence type="ECO:0000256" key="5">
    <source>
        <dbReference type="PIRSR" id="PIRSR602401-1"/>
    </source>
</evidence>
<keyword evidence="5" id="KW-0349">Heme</keyword>
<dbReference type="InterPro" id="IPR001128">
    <property type="entry name" value="Cyt_P450"/>
</dbReference>
<dbReference type="GO" id="GO:0005789">
    <property type="term" value="C:endoplasmic reticulum membrane"/>
    <property type="evidence" value="ECO:0007669"/>
    <property type="project" value="UniProtKB-SubCell"/>
</dbReference>